<feature type="domain" description="Amine oxidase" evidence="1">
    <location>
        <begin position="12"/>
        <end position="424"/>
    </location>
</feature>
<dbReference type="Gene3D" id="3.50.50.60">
    <property type="entry name" value="FAD/NAD(P)-binding domain"/>
    <property type="match status" value="1"/>
</dbReference>
<dbReference type="Proteomes" id="UP000220922">
    <property type="component" value="Unassembled WGS sequence"/>
</dbReference>
<reference evidence="2 3" key="1">
    <citation type="submission" date="2016-05" db="EMBL/GenBank/DDBJ databases">
        <authorList>
            <person name="Lavstsen T."/>
            <person name="Jespersen J.S."/>
        </authorList>
    </citation>
    <scope>NUCLEOTIDE SEQUENCE [LARGE SCALE GENOMIC DNA]</scope>
    <source>
        <strain evidence="2 3">B7-9</strain>
    </source>
</reference>
<dbReference type="SUPFAM" id="SSF51905">
    <property type="entry name" value="FAD/NAD(P)-binding domain"/>
    <property type="match status" value="1"/>
</dbReference>
<evidence type="ECO:0000313" key="3">
    <source>
        <dbReference type="Proteomes" id="UP000220922"/>
    </source>
</evidence>
<dbReference type="Gene3D" id="3.90.660.50">
    <property type="match status" value="1"/>
</dbReference>
<dbReference type="Pfam" id="PF01593">
    <property type="entry name" value="Amino_oxidase"/>
    <property type="match status" value="1"/>
</dbReference>
<accession>A0A2H3KN89</accession>
<dbReference type="EMBL" id="LYXE01000188">
    <property type="protein sequence ID" value="PDV96606.1"/>
    <property type="molecule type" value="Genomic_DNA"/>
</dbReference>
<evidence type="ECO:0000313" key="2">
    <source>
        <dbReference type="EMBL" id="PDV96606.1"/>
    </source>
</evidence>
<organism evidence="2 3">
    <name type="scientific">Candidatus Chloroploca asiatica</name>
    <dbReference type="NCBI Taxonomy" id="1506545"/>
    <lineage>
        <taxon>Bacteria</taxon>
        <taxon>Bacillati</taxon>
        <taxon>Chloroflexota</taxon>
        <taxon>Chloroflexia</taxon>
        <taxon>Chloroflexales</taxon>
        <taxon>Chloroflexineae</taxon>
        <taxon>Oscillochloridaceae</taxon>
        <taxon>Candidatus Chloroploca</taxon>
    </lineage>
</organism>
<gene>
    <name evidence="2" type="ORF">A9Q02_06525</name>
</gene>
<dbReference type="InterPro" id="IPR036188">
    <property type="entry name" value="FAD/NAD-bd_sf"/>
</dbReference>
<dbReference type="InterPro" id="IPR002937">
    <property type="entry name" value="Amino_oxidase"/>
</dbReference>
<dbReference type="GO" id="GO:0016491">
    <property type="term" value="F:oxidoreductase activity"/>
    <property type="evidence" value="ECO:0007669"/>
    <property type="project" value="InterPro"/>
</dbReference>
<dbReference type="PANTHER" id="PTHR42841">
    <property type="entry name" value="AMINE OXIDASE"/>
    <property type="match status" value="1"/>
</dbReference>
<protein>
    <submittedName>
        <fullName evidence="2">Amine oxidase</fullName>
    </submittedName>
</protein>
<name>A0A2H3KN89_9CHLR</name>
<dbReference type="OrthoDB" id="9814556at2"/>
<keyword evidence="3" id="KW-1185">Reference proteome</keyword>
<proteinExistence type="predicted"/>
<comment type="caution">
    <text evidence="2">The sequence shown here is derived from an EMBL/GenBank/DDBJ whole genome shotgun (WGS) entry which is preliminary data.</text>
</comment>
<sequence length="431" mass="46513">MPEHILIIGAGLAGLTCARTLLRAGKRVMVLEASDEIGGRVRSDYQDGFVLDRGFQVLFTAYPAAQRQFDYRALGLCAFDPGALVCEGGRRAVLTDPLRDRDPWALLGAALTSVIRPDDKLRTLALALEMRQTTVDELIAAPDEPTETYLQQKGFSQAAIDRFFRPFYGGIFLDRSLHTSARCFRFNFKMLSDGQTVVPARGMGALSQQLAAELRSAGAIRLKTQVAALMTDGPQVTGAMLADGSRFASDAVVVATPAPEAARLTGLPMPEAHVGTVTLYFAGDVPVVPDKKLLLHSEPDAFVNNAVQLSNVAPSYAPPGAHLLSVSILGVPPFDDDELFARAFADLQRMLVGNHEALTALRTYRPLRLYRIPYSQFAQPPGIHPTLPDNATGRPGLFFAAEFTEASSLNAAIISGEKCAEQILRMPSGMA</sequence>
<dbReference type="AlphaFoldDB" id="A0A2H3KN89"/>
<evidence type="ECO:0000259" key="1">
    <source>
        <dbReference type="Pfam" id="PF01593"/>
    </source>
</evidence>